<name>C6VVX5_DYAFD</name>
<feature type="region of interest" description="Disordered" evidence="1">
    <location>
        <begin position="109"/>
        <end position="150"/>
    </location>
</feature>
<protein>
    <recommendedName>
        <fullName evidence="5">TonB C-terminal domain-containing protein</fullName>
    </recommendedName>
</protein>
<evidence type="ECO:0000256" key="2">
    <source>
        <dbReference type="SAM" id="Phobius"/>
    </source>
</evidence>
<keyword evidence="2" id="KW-0812">Transmembrane</keyword>
<keyword evidence="2" id="KW-0472">Membrane</keyword>
<dbReference type="EMBL" id="CP001619">
    <property type="protein sequence ID" value="ACT91431.1"/>
    <property type="molecule type" value="Genomic_DNA"/>
</dbReference>
<gene>
    <name evidence="3" type="ordered locus">Dfer_0160</name>
</gene>
<evidence type="ECO:0000313" key="3">
    <source>
        <dbReference type="EMBL" id="ACT91431.1"/>
    </source>
</evidence>
<organism evidence="3 4">
    <name type="scientific">Dyadobacter fermentans (strain ATCC 700827 / DSM 18053 / CIP 107007 / KCTC 52180 / NS114)</name>
    <dbReference type="NCBI Taxonomy" id="471854"/>
    <lineage>
        <taxon>Bacteria</taxon>
        <taxon>Pseudomonadati</taxon>
        <taxon>Bacteroidota</taxon>
        <taxon>Cytophagia</taxon>
        <taxon>Cytophagales</taxon>
        <taxon>Spirosomataceae</taxon>
        <taxon>Dyadobacter</taxon>
    </lineage>
</organism>
<evidence type="ECO:0000313" key="4">
    <source>
        <dbReference type="Proteomes" id="UP000002011"/>
    </source>
</evidence>
<reference evidence="3 4" key="1">
    <citation type="journal article" date="2009" name="Stand. Genomic Sci.">
        <title>Complete genome sequence of Dyadobacter fermentans type strain (NS114).</title>
        <authorList>
            <person name="Lang E."/>
            <person name="Lapidus A."/>
            <person name="Chertkov O."/>
            <person name="Brettin T."/>
            <person name="Detter J.C."/>
            <person name="Han C."/>
            <person name="Copeland A."/>
            <person name="Glavina Del Rio T."/>
            <person name="Nolan M."/>
            <person name="Chen F."/>
            <person name="Lucas S."/>
            <person name="Tice H."/>
            <person name="Cheng J.F."/>
            <person name="Land M."/>
            <person name="Hauser L."/>
            <person name="Chang Y.J."/>
            <person name="Jeffries C.D."/>
            <person name="Kopitz M."/>
            <person name="Bruce D."/>
            <person name="Goodwin L."/>
            <person name="Pitluck S."/>
            <person name="Ovchinnikova G."/>
            <person name="Pati A."/>
            <person name="Ivanova N."/>
            <person name="Mavrommatis K."/>
            <person name="Chen A."/>
            <person name="Palaniappan K."/>
            <person name="Chain P."/>
            <person name="Bristow J."/>
            <person name="Eisen J.A."/>
            <person name="Markowitz V."/>
            <person name="Hugenholtz P."/>
            <person name="Goker M."/>
            <person name="Rohde M."/>
            <person name="Kyrpides N.C."/>
            <person name="Klenk H.P."/>
        </authorList>
    </citation>
    <scope>NUCLEOTIDE SEQUENCE [LARGE SCALE GENOMIC DNA]</scope>
    <source>
        <strain evidence="4">ATCC 700827 / DSM 18053 / CIP 107007 / KCTC 52180 / NS114</strain>
    </source>
</reference>
<proteinExistence type="predicted"/>
<evidence type="ECO:0008006" key="5">
    <source>
        <dbReference type="Google" id="ProtNLM"/>
    </source>
</evidence>
<dbReference type="RefSeq" id="WP_012779779.1">
    <property type="nucleotide sequence ID" value="NC_013037.1"/>
</dbReference>
<dbReference type="STRING" id="471854.Dfer_0160"/>
<feature type="transmembrane region" description="Helical" evidence="2">
    <location>
        <begin position="80"/>
        <end position="100"/>
    </location>
</feature>
<dbReference type="OrthoDB" id="1112758at2"/>
<dbReference type="KEGG" id="dfe:Dfer_0160"/>
<dbReference type="AlphaFoldDB" id="C6VVX5"/>
<dbReference type="Proteomes" id="UP000002011">
    <property type="component" value="Chromosome"/>
</dbReference>
<accession>C6VVX5</accession>
<evidence type="ECO:0000256" key="1">
    <source>
        <dbReference type="SAM" id="MobiDB-lite"/>
    </source>
</evidence>
<sequence>MAATNDHIPDFGDFERYHSGKMLPEEQHWLEGKMLAEPLVAESYEGFLAWRAEHTDLAGVRSALHERLHTRLARRNALPLWAYASAASVVLALLVYWSVFVRDQNAEMQQPAVKPSRISQAEAEKADASVPPTIRPADAPKASAPAPAAKDVRIETPASPETVELAANPVAEKSVREEVIDNEWANSSLARTDAAKTSPSPASTLAAPGAAQAVGKSIAARMRAEPSTLYSVAEKKDAVRKLDIKSEQLADAGLSAAETKVVAADTLAPMPAAGWTSYRQYLDKNTKSAIATGQVSVAFSVGISGELSGFTAKGPEALLGEAIRIVTNGPAWAPARTQGRPVAAKAEIQLQFRSSK</sequence>
<keyword evidence="2" id="KW-1133">Transmembrane helix</keyword>
<feature type="compositionally biased region" description="Low complexity" evidence="1">
    <location>
        <begin position="136"/>
        <end position="149"/>
    </location>
</feature>
<keyword evidence="4" id="KW-1185">Reference proteome</keyword>
<dbReference type="HOGENOM" id="CLU_777858_0_0_10"/>